<evidence type="ECO:0000256" key="3">
    <source>
        <dbReference type="ARBA" id="ARBA00022989"/>
    </source>
</evidence>
<dbReference type="PANTHER" id="PTHR19282:SF521">
    <property type="entry name" value="IP01817P-RELATED"/>
    <property type="match status" value="1"/>
</dbReference>
<keyword evidence="8" id="KW-1185">Reference proteome</keyword>
<dbReference type="Pfam" id="PF00335">
    <property type="entry name" value="Tetraspanin"/>
    <property type="match status" value="1"/>
</dbReference>
<evidence type="ECO:0000256" key="5">
    <source>
        <dbReference type="SAM" id="MobiDB-lite"/>
    </source>
</evidence>
<comment type="subcellular location">
    <subcellularLocation>
        <location evidence="1">Membrane</location>
        <topology evidence="1">Multi-pass membrane protein</topology>
    </subcellularLocation>
</comment>
<name>A0ABM5J136_DRORH</name>
<keyword evidence="2 6" id="KW-0812">Transmembrane</keyword>
<evidence type="ECO:0000256" key="6">
    <source>
        <dbReference type="SAM" id="Phobius"/>
    </source>
</evidence>
<evidence type="ECO:0000256" key="2">
    <source>
        <dbReference type="ARBA" id="ARBA00022692"/>
    </source>
</evidence>
<feature type="region of interest" description="Disordered" evidence="5">
    <location>
        <begin position="188"/>
        <end position="209"/>
    </location>
</feature>
<dbReference type="RefSeq" id="XP_044312526.1">
    <property type="nucleotide sequence ID" value="XM_044456591.1"/>
</dbReference>
<evidence type="ECO:0000256" key="1">
    <source>
        <dbReference type="ARBA" id="ARBA00004141"/>
    </source>
</evidence>
<reference evidence="8" key="1">
    <citation type="journal article" date="2021" name="Elife">
        <title>Highly contiguous assemblies of 101 drosophilid genomes.</title>
        <authorList>
            <person name="Kim B.Y."/>
            <person name="Wang J.R."/>
            <person name="Miller D.E."/>
            <person name="Barmina O."/>
            <person name="Delaney E."/>
            <person name="Thompson A."/>
            <person name="Comeault A.A."/>
            <person name="Peede D."/>
            <person name="D'Agostino E.R."/>
            <person name="Pelaez J."/>
            <person name="Aguilar J.M."/>
            <person name="Haji D."/>
            <person name="Matsunaga T."/>
            <person name="Armstrong E.E."/>
            <person name="Zych M."/>
            <person name="Ogawa Y."/>
            <person name="Stamenkovic-Radak M."/>
            <person name="Jelic M."/>
            <person name="Veselinovic M.S."/>
            <person name="Tanaskovic M."/>
            <person name="Eric P."/>
            <person name="Gao J.J."/>
            <person name="Katoh T.K."/>
            <person name="Toda M.J."/>
            <person name="Watabe H."/>
            <person name="Watada M."/>
            <person name="Davis J.S."/>
            <person name="Moyle L.C."/>
            <person name="Manoli G."/>
            <person name="Bertolini E."/>
            <person name="Kostal V."/>
            <person name="Hawley R.S."/>
            <person name="Takahashi A."/>
            <person name="Jones C.D."/>
            <person name="Price D.K."/>
            <person name="Whiteman N."/>
            <person name="Kopp A."/>
            <person name="Matute D.R."/>
            <person name="Petrov D.A."/>
        </authorList>
    </citation>
    <scope>NUCLEOTIDE SEQUENCE [LARGE SCALE GENOMIC DNA]</scope>
</reference>
<protein>
    <submittedName>
        <fullName evidence="7">Uncharacterized protein</fullName>
    </submittedName>
</protein>
<keyword evidence="4 6" id="KW-0472">Membrane</keyword>
<dbReference type="PANTHER" id="PTHR19282">
    <property type="entry name" value="TETRASPANIN"/>
    <property type="match status" value="1"/>
</dbReference>
<evidence type="ECO:0000313" key="8">
    <source>
        <dbReference type="Proteomes" id="UP001652680"/>
    </source>
</evidence>
<proteinExistence type="predicted"/>
<keyword evidence="3 6" id="KW-1133">Transmembrane helix</keyword>
<feature type="transmembrane region" description="Helical" evidence="6">
    <location>
        <begin position="82"/>
        <end position="100"/>
    </location>
</feature>
<feature type="transmembrane region" description="Helical" evidence="6">
    <location>
        <begin position="51"/>
        <end position="70"/>
    </location>
</feature>
<dbReference type="InterPro" id="IPR018499">
    <property type="entry name" value="Tetraspanin/Peripherin"/>
</dbReference>
<organism evidence="7 8">
    <name type="scientific">Drosophila rhopaloa</name>
    <name type="common">Fruit fly</name>
    <dbReference type="NCBI Taxonomy" id="1041015"/>
    <lineage>
        <taxon>Eukaryota</taxon>
        <taxon>Metazoa</taxon>
        <taxon>Ecdysozoa</taxon>
        <taxon>Arthropoda</taxon>
        <taxon>Hexapoda</taxon>
        <taxon>Insecta</taxon>
        <taxon>Pterygota</taxon>
        <taxon>Neoptera</taxon>
        <taxon>Endopterygota</taxon>
        <taxon>Diptera</taxon>
        <taxon>Brachycera</taxon>
        <taxon>Muscomorpha</taxon>
        <taxon>Ephydroidea</taxon>
        <taxon>Drosophilidae</taxon>
        <taxon>Drosophila</taxon>
        <taxon>Sophophora</taxon>
    </lineage>
</organism>
<evidence type="ECO:0000313" key="7">
    <source>
        <dbReference type="EnsemblMetazoa" id="XP_044312526.1"/>
    </source>
</evidence>
<sequence>LAVISFLHFLVLNFLIVCILLIVLGSIMLFDLNHFDSEGDGTNTSTTPICVTVLGCLIFVVSFFGCFGIFKQSACMTGAYTIMVFVLFILQLVLTCWVFVNRNAFLGDMSNLLTLLWNSKDYNATSSSEGQNQIIQAAIRNLLVGQARSLLMRNVPQDWKELRRLLIGEFNSATPPHRMIAELHQQRKSEPMDTFENFQTTASDETQQP</sequence>
<accession>A0ABM5J136</accession>
<evidence type="ECO:0000256" key="4">
    <source>
        <dbReference type="ARBA" id="ARBA00023136"/>
    </source>
</evidence>
<dbReference type="EnsemblMetazoa" id="XM_044456591.1">
    <property type="protein sequence ID" value="XP_044312526.1"/>
    <property type="gene ID" value="LOC123037097"/>
</dbReference>
<reference evidence="7" key="2">
    <citation type="submission" date="2025-05" db="UniProtKB">
        <authorList>
            <consortium name="EnsemblMetazoa"/>
        </authorList>
    </citation>
    <scope>IDENTIFICATION</scope>
</reference>
<dbReference type="Proteomes" id="UP001652680">
    <property type="component" value="Unassembled WGS sequence"/>
</dbReference>
<feature type="transmembrane region" description="Helical" evidence="6">
    <location>
        <begin position="6"/>
        <end position="30"/>
    </location>
</feature>
<dbReference type="GeneID" id="123037097"/>
<feature type="compositionally biased region" description="Polar residues" evidence="5">
    <location>
        <begin position="196"/>
        <end position="209"/>
    </location>
</feature>
<dbReference type="PRINTS" id="PR00259">
    <property type="entry name" value="TMFOUR"/>
</dbReference>